<dbReference type="PROSITE" id="PS51352">
    <property type="entry name" value="THIOREDOXIN_2"/>
    <property type="match status" value="1"/>
</dbReference>
<dbReference type="InterPro" id="IPR013766">
    <property type="entry name" value="Thioredoxin_domain"/>
</dbReference>
<feature type="compositionally biased region" description="Low complexity" evidence="5">
    <location>
        <begin position="260"/>
        <end position="270"/>
    </location>
</feature>
<feature type="domain" description="Thioredoxin" evidence="6">
    <location>
        <begin position="399"/>
        <end position="556"/>
    </location>
</feature>
<feature type="binding site" evidence="3">
    <location>
        <position position="439"/>
    </location>
    <ligand>
        <name>Cu cation</name>
        <dbReference type="ChEBI" id="CHEBI:23378"/>
    </ligand>
</feature>
<evidence type="ECO:0000313" key="7">
    <source>
        <dbReference type="EMBL" id="RDH88943.1"/>
    </source>
</evidence>
<keyword evidence="4" id="KW-1015">Disulfide bond</keyword>
<organism evidence="7 8">
    <name type="scientific">endosymbiont of Lamellibrachia luymesi</name>
    <dbReference type="NCBI Taxonomy" id="2200907"/>
    <lineage>
        <taxon>Bacteria</taxon>
        <taxon>Pseudomonadati</taxon>
        <taxon>Pseudomonadota</taxon>
        <taxon>Gammaproteobacteria</taxon>
        <taxon>sulfur-oxidizing symbionts</taxon>
    </lineage>
</organism>
<dbReference type="Proteomes" id="UP000255508">
    <property type="component" value="Unassembled WGS sequence"/>
</dbReference>
<dbReference type="Pfam" id="PF02630">
    <property type="entry name" value="SCO1-SenC"/>
    <property type="match status" value="1"/>
</dbReference>
<comment type="caution">
    <text evidence="7">The sequence shown here is derived from an EMBL/GenBank/DDBJ whole genome shotgun (WGS) entry which is preliminary data.</text>
</comment>
<evidence type="ECO:0000256" key="4">
    <source>
        <dbReference type="PIRSR" id="PIRSR603782-2"/>
    </source>
</evidence>
<comment type="similarity">
    <text evidence="1">Belongs to the SCO1/2 family.</text>
</comment>
<reference evidence="7 8" key="1">
    <citation type="journal article" date="2018" name="ISME J.">
        <title>Endosymbiont genomes yield clues of tubeworm success.</title>
        <authorList>
            <person name="Li Y."/>
            <person name="Liles M.R."/>
            <person name="Halanych K.M."/>
        </authorList>
    </citation>
    <scope>NUCLEOTIDE SEQUENCE [LARGE SCALE GENOMIC DNA]</scope>
    <source>
        <strain evidence="7">A1422</strain>
    </source>
</reference>
<dbReference type="InterPro" id="IPR003782">
    <property type="entry name" value="SCO1/SenC"/>
</dbReference>
<dbReference type="SUPFAM" id="SSF52833">
    <property type="entry name" value="Thioredoxin-like"/>
    <property type="match status" value="1"/>
</dbReference>
<sequence>MPLSLISRVLDGTYKMVVSVTDSAGDTTTVDKSVRVRASALIFDDDGSDSDSDGDGASDFDEGDEDEDEDGIPDYLDPHDDDYILAGQNGDPDDFLLITEPGLKLELSEEKIRDEDYSADLDEQEFIDRENSSGGGVGDPQDTHTHVGGIFEFEIEGLAYVGQSVRIVIPVHEAIPANAVYRLYTDDVGWRDFVVDDRNSVSSALGELGICPAPGDVTYIAGLHEGYFCVQLLIEDGGRNDADRRANGEIEDPGGVAIVPTSTPTTPQTSSGGGGGIGGWLLVLLLGVWLRNIRRESMTGIRLGAVKLMGGGFRTLLLAGLLSSGMVSTVSSANGILSLYDARADSVAATLKPDCAFHAQGEAAAKEREFPTIIGGVRSEENQLRYRQVIASSKGYSRTEHNYRMPERKLVSMDGQPTSLATELEGDKPVMLNFIFTTCTTICPVLSATFSQVRESLGSESRNVTMVSISIDPEYDTPERLNEYARLYGADDQWRFLTGRVEDIIAIEKAFDAYRGTKMSHEPLTFLRADGDSPWVRIEGIASADDIVKEYEQLVSR</sequence>
<evidence type="ECO:0000256" key="1">
    <source>
        <dbReference type="ARBA" id="ARBA00010996"/>
    </source>
</evidence>
<evidence type="ECO:0000256" key="3">
    <source>
        <dbReference type="PIRSR" id="PIRSR603782-1"/>
    </source>
</evidence>
<name>A0A370DVG7_9GAMM</name>
<feature type="compositionally biased region" description="Acidic residues" evidence="5">
    <location>
        <begin position="43"/>
        <end position="72"/>
    </location>
</feature>
<feature type="region of interest" description="Disordered" evidence="5">
    <location>
        <begin position="253"/>
        <end position="273"/>
    </location>
</feature>
<evidence type="ECO:0000313" key="8">
    <source>
        <dbReference type="Proteomes" id="UP000255508"/>
    </source>
</evidence>
<feature type="region of interest" description="Disordered" evidence="5">
    <location>
        <begin position="43"/>
        <end position="84"/>
    </location>
</feature>
<feature type="disulfide bond" description="Redox-active" evidence="4">
    <location>
        <begin position="439"/>
        <end position="443"/>
    </location>
</feature>
<protein>
    <recommendedName>
        <fullName evidence="6">Thioredoxin domain-containing protein</fullName>
    </recommendedName>
</protein>
<evidence type="ECO:0000259" key="6">
    <source>
        <dbReference type="PROSITE" id="PS51352"/>
    </source>
</evidence>
<dbReference type="PANTHER" id="PTHR12151">
    <property type="entry name" value="ELECTRON TRANSPORT PROTIN SCO1/SENC FAMILY MEMBER"/>
    <property type="match status" value="1"/>
</dbReference>
<accession>A0A370DVG7</accession>
<proteinExistence type="inferred from homology"/>
<gene>
    <name evidence="7" type="ORF">DIZ79_13930</name>
</gene>
<dbReference type="EMBL" id="QFXD01000241">
    <property type="protein sequence ID" value="RDH88943.1"/>
    <property type="molecule type" value="Genomic_DNA"/>
</dbReference>
<evidence type="ECO:0000256" key="2">
    <source>
        <dbReference type="ARBA" id="ARBA00023008"/>
    </source>
</evidence>
<evidence type="ECO:0000256" key="5">
    <source>
        <dbReference type="SAM" id="MobiDB-lite"/>
    </source>
</evidence>
<dbReference type="GO" id="GO:0046872">
    <property type="term" value="F:metal ion binding"/>
    <property type="evidence" value="ECO:0007669"/>
    <property type="project" value="UniProtKB-KW"/>
</dbReference>
<keyword evidence="3" id="KW-0479">Metal-binding</keyword>
<dbReference type="AlphaFoldDB" id="A0A370DVG7"/>
<dbReference type="CDD" id="cd02968">
    <property type="entry name" value="SCO"/>
    <property type="match status" value="1"/>
</dbReference>
<dbReference type="PANTHER" id="PTHR12151:SF25">
    <property type="entry name" value="LINALOOL DEHYDRATASE_ISOMERASE DOMAIN-CONTAINING PROTEIN"/>
    <property type="match status" value="1"/>
</dbReference>
<dbReference type="Gene3D" id="3.40.30.10">
    <property type="entry name" value="Glutaredoxin"/>
    <property type="match status" value="1"/>
</dbReference>
<dbReference type="InterPro" id="IPR036249">
    <property type="entry name" value="Thioredoxin-like_sf"/>
</dbReference>
<keyword evidence="2 3" id="KW-0186">Copper</keyword>
<feature type="binding site" evidence="3">
    <location>
        <position position="443"/>
    </location>
    <ligand>
        <name>Cu cation</name>
        <dbReference type="ChEBI" id="CHEBI:23378"/>
    </ligand>
</feature>